<dbReference type="InterPro" id="IPR022791">
    <property type="entry name" value="L-PG_synthase/AglD"/>
</dbReference>
<feature type="transmembrane region" description="Helical" evidence="6">
    <location>
        <begin position="682"/>
        <end position="702"/>
    </location>
</feature>
<feature type="transmembrane region" description="Helical" evidence="6">
    <location>
        <begin position="794"/>
        <end position="815"/>
    </location>
</feature>
<name>A0A2M9HMK1_9BIFI</name>
<feature type="transmembrane region" description="Helical" evidence="6">
    <location>
        <begin position="734"/>
        <end position="756"/>
    </location>
</feature>
<dbReference type="PANTHER" id="PTHR39087">
    <property type="entry name" value="UPF0104 MEMBRANE PROTEIN MJ1595"/>
    <property type="match status" value="1"/>
</dbReference>
<keyword evidence="8" id="KW-1185">Reference proteome</keyword>
<evidence type="ECO:0000256" key="5">
    <source>
        <dbReference type="ARBA" id="ARBA00023136"/>
    </source>
</evidence>
<evidence type="ECO:0000256" key="4">
    <source>
        <dbReference type="ARBA" id="ARBA00022989"/>
    </source>
</evidence>
<feature type="transmembrane region" description="Helical" evidence="6">
    <location>
        <begin position="645"/>
        <end position="670"/>
    </location>
</feature>
<dbReference type="Proteomes" id="UP000229239">
    <property type="component" value="Unassembled WGS sequence"/>
</dbReference>
<organism evidence="7 8">
    <name type="scientific">Bifidobacterium felsineum</name>
    <dbReference type="NCBI Taxonomy" id="2045440"/>
    <lineage>
        <taxon>Bacteria</taxon>
        <taxon>Bacillati</taxon>
        <taxon>Actinomycetota</taxon>
        <taxon>Actinomycetes</taxon>
        <taxon>Bifidobacteriales</taxon>
        <taxon>Bifidobacteriaceae</taxon>
        <taxon>Bifidobacterium</taxon>
    </lineage>
</organism>
<comment type="caution">
    <text evidence="7">The sequence shown here is derived from an EMBL/GenBank/DDBJ whole genome shotgun (WGS) entry which is preliminary data.</text>
</comment>
<dbReference type="NCBIfam" id="TIGR00374">
    <property type="entry name" value="flippase-like domain"/>
    <property type="match status" value="1"/>
</dbReference>
<protein>
    <submittedName>
        <fullName evidence="7">TIGR00374 family protein</fullName>
    </submittedName>
</protein>
<sequence length="841" mass="90352">MNRIKVLQTHTKARARLRTRLTIGSTTPSFQHRTGAQVEEPVIDDVAPRRTRDFADLTRAAIALLTAAIVMVFAVFMGGITRGVESDAHTAAQAINWLANYPSTVLTQLVTIIMLVIVLAQILVAREWLQAAVSAIAMLAGYGTVWAISTLISGLNDQTLALALASAATSFGSGLLPDMYAGMAAFLTAAGPRRTRSSVKWSWNILYVTAVVMVVLSWHSVTGMLVSMAAGRTVGMLIRFAVGTQNKGIWGMPLVTALKSIGLDTATLMRHQEPVIVKRGSLAASLEDDLTAGSRLYDLETTDGRKFIVSVIDAQTHTVGYLKQVWDWIRFTSVSIRRDKSVRDAVQHHFSMLLGLHNIKLPAPAPFGIADTDESAILVLDAHTIAMPANLKTLTKADAVAYMRYLSVANRRGYTHRRITPDTLARLEDGTPVIAGWLNGDNASSSANTALDKVQLLSLLAALIGVQPAIDAAREAWSDLTLSALAPFIQKVAVPSPTRALDSWDKQLLKSLRSSITALSNEDTAEAAEPVTLARFSWRSMITMLLVIVAVAVVFTQLKPEEIIDALTNANPIMAVVTLIFGVCGWAGSSVSLGALMNRGNRNNLGVFMSQVAGGFATVSMPAGVGPSFVNLQFLRKSGYRNTTATAIMSAALVVYYVVYFAMLVLIGMFTGRNMLSGAIPTNTLVIVLGAVVVVLSIAMMIPPVRHWVMQQLMPLAKTYINQLFDVLSQPKQLAISCAGALFQNITTGLAFWSALQAFGYSTNPIETTFVFMLAYALGSAVPTPGGLGGVEAALTFAFVAVGVPQAVALSATLLHRVVFYWLRIPLGAAAMKWLAQHNLV</sequence>
<dbReference type="OrthoDB" id="5242664at2"/>
<dbReference type="AlphaFoldDB" id="A0A2M9HMK1"/>
<accession>A0A2M9HMK1</accession>
<keyword evidence="2" id="KW-1003">Cell membrane</keyword>
<feature type="transmembrane region" description="Helical" evidence="6">
    <location>
        <begin position="60"/>
        <end position="80"/>
    </location>
</feature>
<dbReference type="PANTHER" id="PTHR39087:SF2">
    <property type="entry name" value="UPF0104 MEMBRANE PROTEIN MJ1595"/>
    <property type="match status" value="1"/>
</dbReference>
<feature type="transmembrane region" description="Helical" evidence="6">
    <location>
        <begin position="768"/>
        <end position="788"/>
    </location>
</feature>
<keyword evidence="4 6" id="KW-1133">Transmembrane helix</keyword>
<proteinExistence type="predicted"/>
<evidence type="ECO:0000256" key="1">
    <source>
        <dbReference type="ARBA" id="ARBA00004651"/>
    </source>
</evidence>
<dbReference type="Pfam" id="PF03706">
    <property type="entry name" value="LPG_synthase_TM"/>
    <property type="match status" value="1"/>
</dbReference>
<evidence type="ECO:0000256" key="3">
    <source>
        <dbReference type="ARBA" id="ARBA00022692"/>
    </source>
</evidence>
<feature type="transmembrane region" description="Helical" evidence="6">
    <location>
        <begin position="201"/>
        <end position="218"/>
    </location>
</feature>
<feature type="transmembrane region" description="Helical" evidence="6">
    <location>
        <begin position="605"/>
        <end position="625"/>
    </location>
</feature>
<evidence type="ECO:0000313" key="8">
    <source>
        <dbReference type="Proteomes" id="UP000229239"/>
    </source>
</evidence>
<feature type="transmembrane region" description="Helical" evidence="6">
    <location>
        <begin position="570"/>
        <end position="593"/>
    </location>
</feature>
<feature type="transmembrane region" description="Helical" evidence="6">
    <location>
        <begin position="541"/>
        <end position="558"/>
    </location>
</feature>
<evidence type="ECO:0000256" key="2">
    <source>
        <dbReference type="ARBA" id="ARBA00022475"/>
    </source>
</evidence>
<keyword evidence="3 6" id="KW-0812">Transmembrane</keyword>
<feature type="transmembrane region" description="Helical" evidence="6">
    <location>
        <begin position="105"/>
        <end position="124"/>
    </location>
</feature>
<dbReference type="GO" id="GO:0005886">
    <property type="term" value="C:plasma membrane"/>
    <property type="evidence" value="ECO:0007669"/>
    <property type="project" value="UniProtKB-SubCell"/>
</dbReference>
<feature type="transmembrane region" description="Helical" evidence="6">
    <location>
        <begin position="131"/>
        <end position="155"/>
    </location>
</feature>
<keyword evidence="5 6" id="KW-0472">Membrane</keyword>
<gene>
    <name evidence="7" type="ORF">CSQ86_03175</name>
</gene>
<evidence type="ECO:0000313" key="7">
    <source>
        <dbReference type="EMBL" id="PJM78042.1"/>
    </source>
</evidence>
<reference evidence="8" key="1">
    <citation type="submission" date="2017-10" db="EMBL/GenBank/DDBJ databases">
        <title>Draft genome sequences of strains TRE 1, TRE 9, TRE H and TRI 7, isolated from tamarins, belonging to four potential novel Bifidobacterium species.</title>
        <authorList>
            <person name="Mattarelli P."/>
            <person name="Modesto M."/>
            <person name="Puglisi E."/>
            <person name="Morelli L."/>
            <person name="Bonetti A."/>
            <person name="Spezio C."/>
            <person name="Sandri C."/>
        </authorList>
    </citation>
    <scope>NUCLEOTIDE SEQUENCE [LARGE SCALE GENOMIC DNA]</scope>
    <source>
        <strain evidence="8">TREH</strain>
    </source>
</reference>
<comment type="subcellular location">
    <subcellularLocation>
        <location evidence="1">Cell membrane</location>
        <topology evidence="1">Multi-pass membrane protein</topology>
    </subcellularLocation>
</comment>
<feature type="transmembrane region" description="Helical" evidence="6">
    <location>
        <begin position="161"/>
        <end position="189"/>
    </location>
</feature>
<evidence type="ECO:0000256" key="6">
    <source>
        <dbReference type="SAM" id="Phobius"/>
    </source>
</evidence>
<dbReference type="EMBL" id="PEBJ01000001">
    <property type="protein sequence ID" value="PJM78042.1"/>
    <property type="molecule type" value="Genomic_DNA"/>
</dbReference>